<name>A0A9D4E2E8_DREPO</name>
<dbReference type="GO" id="GO:0006207">
    <property type="term" value="P:'de novo' pyrimidine nucleobase biosynthetic process"/>
    <property type="evidence" value="ECO:0007669"/>
    <property type="project" value="InterPro"/>
</dbReference>
<dbReference type="InterPro" id="IPR013785">
    <property type="entry name" value="Aldolase_TIM"/>
</dbReference>
<keyword evidence="14" id="KW-1185">Reference proteome</keyword>
<keyword evidence="11" id="KW-0999">Mitochondrion inner membrane</keyword>
<comment type="subcellular location">
    <subcellularLocation>
        <location evidence="1">Membrane</location>
    </subcellularLocation>
    <subcellularLocation>
        <location evidence="11">Mitochondrion inner membrane</location>
        <topology evidence="11">Single-pass membrane protein</topology>
    </subcellularLocation>
</comment>
<evidence type="ECO:0000256" key="8">
    <source>
        <dbReference type="ARBA" id="ARBA00023002"/>
    </source>
</evidence>
<evidence type="ECO:0000256" key="7">
    <source>
        <dbReference type="ARBA" id="ARBA00022643"/>
    </source>
</evidence>
<comment type="catalytic activity">
    <reaction evidence="10 11">
        <text>(S)-dihydroorotate + a quinone = orotate + a quinol</text>
        <dbReference type="Rhea" id="RHEA:30187"/>
        <dbReference type="ChEBI" id="CHEBI:24646"/>
        <dbReference type="ChEBI" id="CHEBI:30839"/>
        <dbReference type="ChEBI" id="CHEBI:30864"/>
        <dbReference type="ChEBI" id="CHEBI:132124"/>
        <dbReference type="EC" id="1.3.5.2"/>
    </reaction>
</comment>
<keyword evidence="8 11" id="KW-0560">Oxidoreductase</keyword>
<accession>A0A9D4E2E8</accession>
<dbReference type="CDD" id="cd04738">
    <property type="entry name" value="DHOD_2_like"/>
    <property type="match status" value="1"/>
</dbReference>
<evidence type="ECO:0000259" key="12">
    <source>
        <dbReference type="Pfam" id="PF01180"/>
    </source>
</evidence>
<comment type="similarity">
    <text evidence="3 11">Belongs to the dihydroorotate dehydrogenase family. Type 2 subfamily.</text>
</comment>
<keyword evidence="11" id="KW-0496">Mitochondrion</keyword>
<feature type="domain" description="Dihydroorotate dehydrogenase catalytic" evidence="12">
    <location>
        <begin position="81"/>
        <end position="414"/>
    </location>
</feature>
<dbReference type="PANTHER" id="PTHR48109:SF4">
    <property type="entry name" value="DIHYDROOROTATE DEHYDROGENASE (QUINONE), MITOCHONDRIAL"/>
    <property type="match status" value="1"/>
</dbReference>
<dbReference type="EC" id="1.3.5.2" evidence="4 11"/>
<sequence length="435" mass="47144">MASGQQSIFMKQLKEMTLVVGGGLGLFAGSQIYTGNERFYRDYVMPCLSRCLDPERAHDLAVLVAKHGMVPKQKAPDPPCLHTTVWGREFCNPVGLAAGFDKDGVAVDGMLKAGFGFVEVGSVTPQPQPGNPKPRLFRLMEDKGVINRFGFNSDGHAAVSKRLQARKDHTTSDAPYQPYISEERNMLNINMWTDTQSPETTKILSKSGSGIVGVNLGKNKTSPSPIDDYVEGLKEFSPLADYLVINVSSPNTPGLRSMQGKEQLEELISRVSEERKSMKSERQPPLLVKIAPDLSEADKKDIAEVVMKVPGRIDGLIVSNTTVSRPDSLQSCNKEEQGGLSGEPLRQLATQTLADMYRLTNGQVPIIGAGGVANGADAYEKIRAGASLVQLYSALVYQGPPVVTRIKRELAELLQRDGLTSVSQAVGADVKDVKS</sequence>
<dbReference type="GO" id="GO:0106430">
    <property type="term" value="F:dihydroorotate dehydrogenase (quinone) activity"/>
    <property type="evidence" value="ECO:0007669"/>
    <property type="project" value="UniProtKB-EC"/>
</dbReference>
<dbReference type="Proteomes" id="UP000828390">
    <property type="component" value="Unassembled WGS sequence"/>
</dbReference>
<reference evidence="13" key="2">
    <citation type="submission" date="2020-11" db="EMBL/GenBank/DDBJ databases">
        <authorList>
            <person name="McCartney M.A."/>
            <person name="Auch B."/>
            <person name="Kono T."/>
            <person name="Mallez S."/>
            <person name="Becker A."/>
            <person name="Gohl D.M."/>
            <person name="Silverstein K.A.T."/>
            <person name="Koren S."/>
            <person name="Bechman K.B."/>
            <person name="Herman A."/>
            <person name="Abrahante J.E."/>
            <person name="Garbe J."/>
        </authorList>
    </citation>
    <scope>NUCLEOTIDE SEQUENCE</scope>
    <source>
        <strain evidence="13">Duluth1</strain>
        <tissue evidence="13">Whole animal</tissue>
    </source>
</reference>
<evidence type="ECO:0000256" key="5">
    <source>
        <dbReference type="ARBA" id="ARBA00017599"/>
    </source>
</evidence>
<dbReference type="PROSITE" id="PS00912">
    <property type="entry name" value="DHODEHASE_2"/>
    <property type="match status" value="1"/>
</dbReference>
<dbReference type="GO" id="GO:0009220">
    <property type="term" value="P:pyrimidine ribonucleotide biosynthetic process"/>
    <property type="evidence" value="ECO:0007669"/>
    <property type="project" value="TreeGrafter"/>
</dbReference>
<evidence type="ECO:0000313" key="14">
    <source>
        <dbReference type="Proteomes" id="UP000828390"/>
    </source>
</evidence>
<evidence type="ECO:0000256" key="1">
    <source>
        <dbReference type="ARBA" id="ARBA00004370"/>
    </source>
</evidence>
<organism evidence="13 14">
    <name type="scientific">Dreissena polymorpha</name>
    <name type="common">Zebra mussel</name>
    <name type="synonym">Mytilus polymorpha</name>
    <dbReference type="NCBI Taxonomy" id="45954"/>
    <lineage>
        <taxon>Eukaryota</taxon>
        <taxon>Metazoa</taxon>
        <taxon>Spiralia</taxon>
        <taxon>Lophotrochozoa</taxon>
        <taxon>Mollusca</taxon>
        <taxon>Bivalvia</taxon>
        <taxon>Autobranchia</taxon>
        <taxon>Heteroconchia</taxon>
        <taxon>Euheterodonta</taxon>
        <taxon>Imparidentia</taxon>
        <taxon>Neoheterodontei</taxon>
        <taxon>Myida</taxon>
        <taxon>Dreissenoidea</taxon>
        <taxon>Dreissenidae</taxon>
        <taxon>Dreissena</taxon>
    </lineage>
</organism>
<evidence type="ECO:0000313" key="13">
    <source>
        <dbReference type="EMBL" id="KAH3772539.1"/>
    </source>
</evidence>
<dbReference type="InterPro" id="IPR005719">
    <property type="entry name" value="Dihydroorotate_DH_2"/>
</dbReference>
<dbReference type="EMBL" id="JAIWYP010000009">
    <property type="protein sequence ID" value="KAH3772539.1"/>
    <property type="molecule type" value="Genomic_DNA"/>
</dbReference>
<dbReference type="InterPro" id="IPR005720">
    <property type="entry name" value="Dihydroorotate_DH_cat"/>
</dbReference>
<evidence type="ECO:0000256" key="2">
    <source>
        <dbReference type="ARBA" id="ARBA00005161"/>
    </source>
</evidence>
<evidence type="ECO:0000256" key="3">
    <source>
        <dbReference type="ARBA" id="ARBA00005359"/>
    </source>
</evidence>
<evidence type="ECO:0000256" key="9">
    <source>
        <dbReference type="ARBA" id="ARBA00023136"/>
    </source>
</evidence>
<keyword evidence="9" id="KW-0472">Membrane</keyword>
<evidence type="ECO:0000256" key="6">
    <source>
        <dbReference type="ARBA" id="ARBA00022630"/>
    </source>
</evidence>
<dbReference type="OrthoDB" id="14784at2759"/>
<comment type="pathway">
    <text evidence="2 11">Pyrimidine metabolism; UMP biosynthesis via de novo pathway; orotate from (S)-dihydroorotate (quinone route): step 1/1.</text>
</comment>
<dbReference type="Pfam" id="PF01180">
    <property type="entry name" value="DHO_dh"/>
    <property type="match status" value="1"/>
</dbReference>
<evidence type="ECO:0000256" key="10">
    <source>
        <dbReference type="ARBA" id="ARBA00048639"/>
    </source>
</evidence>
<keyword evidence="7 11" id="KW-0288">FMN</keyword>
<dbReference type="PANTHER" id="PTHR48109">
    <property type="entry name" value="DIHYDROOROTATE DEHYDROGENASE (QUINONE), MITOCHONDRIAL-RELATED"/>
    <property type="match status" value="1"/>
</dbReference>
<dbReference type="InterPro" id="IPR050074">
    <property type="entry name" value="DHO_dehydrogenase"/>
</dbReference>
<keyword evidence="6 11" id="KW-0285">Flavoprotein</keyword>
<dbReference type="NCBIfam" id="TIGR01036">
    <property type="entry name" value="pyrD_sub2"/>
    <property type="match status" value="1"/>
</dbReference>
<gene>
    <name evidence="13" type="ORF">DPMN_173879</name>
</gene>
<dbReference type="AlphaFoldDB" id="A0A9D4E2E8"/>
<evidence type="ECO:0000256" key="4">
    <source>
        <dbReference type="ARBA" id="ARBA00012791"/>
    </source>
</evidence>
<dbReference type="SUPFAM" id="SSF51395">
    <property type="entry name" value="FMN-linked oxidoreductases"/>
    <property type="match status" value="1"/>
</dbReference>
<reference evidence="13" key="1">
    <citation type="journal article" date="2019" name="bioRxiv">
        <title>The Genome of the Zebra Mussel, Dreissena polymorpha: A Resource for Invasive Species Research.</title>
        <authorList>
            <person name="McCartney M.A."/>
            <person name="Auch B."/>
            <person name="Kono T."/>
            <person name="Mallez S."/>
            <person name="Zhang Y."/>
            <person name="Obille A."/>
            <person name="Becker A."/>
            <person name="Abrahante J.E."/>
            <person name="Garbe J."/>
            <person name="Badalamenti J.P."/>
            <person name="Herman A."/>
            <person name="Mangelson H."/>
            <person name="Liachko I."/>
            <person name="Sullivan S."/>
            <person name="Sone E.D."/>
            <person name="Koren S."/>
            <person name="Silverstein K.A.T."/>
            <person name="Beckman K.B."/>
            <person name="Gohl D.M."/>
        </authorList>
    </citation>
    <scope>NUCLEOTIDE SEQUENCE</scope>
    <source>
        <strain evidence="13">Duluth1</strain>
        <tissue evidence="13">Whole animal</tissue>
    </source>
</reference>
<comment type="cofactor">
    <cofactor evidence="11">
        <name>FMN</name>
        <dbReference type="ChEBI" id="CHEBI:58210"/>
    </cofactor>
    <text evidence="11">Binds 1 FMN per subunit.</text>
</comment>
<proteinExistence type="inferred from homology"/>
<protein>
    <recommendedName>
        <fullName evidence="5 11">Dihydroorotate dehydrogenase (quinone), mitochondrial</fullName>
        <shortName evidence="11">DHOdehase</shortName>
        <ecNumber evidence="4 11">1.3.5.2</ecNumber>
    </recommendedName>
</protein>
<evidence type="ECO:0000256" key="11">
    <source>
        <dbReference type="RuleBase" id="RU361255"/>
    </source>
</evidence>
<dbReference type="GO" id="GO:0005743">
    <property type="term" value="C:mitochondrial inner membrane"/>
    <property type="evidence" value="ECO:0007669"/>
    <property type="project" value="UniProtKB-SubCell"/>
</dbReference>
<dbReference type="InterPro" id="IPR001295">
    <property type="entry name" value="Dihydroorotate_DH_CS"/>
</dbReference>
<comment type="caution">
    <text evidence="13">The sequence shown here is derived from an EMBL/GenBank/DDBJ whole genome shotgun (WGS) entry which is preliminary data.</text>
</comment>
<dbReference type="PROSITE" id="PS00911">
    <property type="entry name" value="DHODEHASE_1"/>
    <property type="match status" value="1"/>
</dbReference>
<dbReference type="Gene3D" id="3.20.20.70">
    <property type="entry name" value="Aldolase class I"/>
    <property type="match status" value="1"/>
</dbReference>